<dbReference type="Proteomes" id="UP000800096">
    <property type="component" value="Unassembled WGS sequence"/>
</dbReference>
<feature type="compositionally biased region" description="Basic and acidic residues" evidence="2">
    <location>
        <begin position="594"/>
        <end position="603"/>
    </location>
</feature>
<accession>A0A6A5QAV2</accession>
<feature type="compositionally biased region" description="Polar residues" evidence="2">
    <location>
        <begin position="390"/>
        <end position="407"/>
    </location>
</feature>
<feature type="compositionally biased region" description="Pro residues" evidence="2">
    <location>
        <begin position="519"/>
        <end position="531"/>
    </location>
</feature>
<gene>
    <name evidence="3" type="ORF">BDU57DRAFT_551546</name>
</gene>
<keyword evidence="4" id="KW-1185">Reference proteome</keyword>
<proteinExistence type="predicted"/>
<dbReference type="OrthoDB" id="3800150at2759"/>
<feature type="region of interest" description="Disordered" evidence="2">
    <location>
        <begin position="509"/>
        <end position="532"/>
    </location>
</feature>
<evidence type="ECO:0000313" key="3">
    <source>
        <dbReference type="EMBL" id="KAF1911948.1"/>
    </source>
</evidence>
<feature type="region of interest" description="Disordered" evidence="2">
    <location>
        <begin position="356"/>
        <end position="442"/>
    </location>
</feature>
<dbReference type="EMBL" id="ML979141">
    <property type="protein sequence ID" value="KAF1911948.1"/>
    <property type="molecule type" value="Genomic_DNA"/>
</dbReference>
<feature type="compositionally biased region" description="Low complexity" evidence="2">
    <location>
        <begin position="59"/>
        <end position="71"/>
    </location>
</feature>
<reference evidence="3" key="1">
    <citation type="journal article" date="2020" name="Stud. Mycol.">
        <title>101 Dothideomycetes genomes: a test case for predicting lifestyles and emergence of pathogens.</title>
        <authorList>
            <person name="Haridas S."/>
            <person name="Albert R."/>
            <person name="Binder M."/>
            <person name="Bloem J."/>
            <person name="Labutti K."/>
            <person name="Salamov A."/>
            <person name="Andreopoulos B."/>
            <person name="Baker S."/>
            <person name="Barry K."/>
            <person name="Bills G."/>
            <person name="Bluhm B."/>
            <person name="Cannon C."/>
            <person name="Castanera R."/>
            <person name="Culley D."/>
            <person name="Daum C."/>
            <person name="Ezra D."/>
            <person name="Gonzalez J."/>
            <person name="Henrissat B."/>
            <person name="Kuo A."/>
            <person name="Liang C."/>
            <person name="Lipzen A."/>
            <person name="Lutzoni F."/>
            <person name="Magnuson J."/>
            <person name="Mondo S."/>
            <person name="Nolan M."/>
            <person name="Ohm R."/>
            <person name="Pangilinan J."/>
            <person name="Park H.-J."/>
            <person name="Ramirez L."/>
            <person name="Alfaro M."/>
            <person name="Sun H."/>
            <person name="Tritt A."/>
            <person name="Yoshinaga Y."/>
            <person name="Zwiers L.-H."/>
            <person name="Turgeon B."/>
            <person name="Goodwin S."/>
            <person name="Spatafora J."/>
            <person name="Crous P."/>
            <person name="Grigoriev I."/>
        </authorList>
    </citation>
    <scope>NUCLEOTIDE SEQUENCE</scope>
    <source>
        <strain evidence="3">HMLAC05119</strain>
    </source>
</reference>
<protein>
    <submittedName>
        <fullName evidence="3">Uncharacterized protein</fullName>
    </submittedName>
</protein>
<feature type="coiled-coil region" evidence="1">
    <location>
        <begin position="628"/>
        <end position="655"/>
    </location>
</feature>
<feature type="compositionally biased region" description="Basic and acidic residues" evidence="2">
    <location>
        <begin position="163"/>
        <end position="181"/>
    </location>
</feature>
<feature type="region of interest" description="Disordered" evidence="2">
    <location>
        <begin position="581"/>
        <end position="628"/>
    </location>
</feature>
<feature type="compositionally biased region" description="Acidic residues" evidence="2">
    <location>
        <begin position="362"/>
        <end position="374"/>
    </location>
</feature>
<dbReference type="AlphaFoldDB" id="A0A6A5QAV2"/>
<evidence type="ECO:0000313" key="4">
    <source>
        <dbReference type="Proteomes" id="UP000800096"/>
    </source>
</evidence>
<evidence type="ECO:0000256" key="1">
    <source>
        <dbReference type="SAM" id="Coils"/>
    </source>
</evidence>
<sequence>MNSLSLRTSSDKLDRWHFSGRRKRLRSPDLAADDYQIESLSPTPPPQLYGSRKDPVTSPARDAQPDAARAQLDPRPVLHQPSRNYQQGPFMGGMNSNPPSPSQEFVVIKDDDDLVPPGQPDKDQARDESSEDDAPLMMRRRLRESANEQNAGTAPRQPGSLRDTTHLRQRDSVEHARDRPAIRQGMKTSPKQASTHKKPGPRAWAAKPIMKNDLKAKMEVVREIEGFWGRGFIKSYIPKCHRPLVKRNGGSKRSIYREHETSPKNWLPSVLKAILMIAKLTDDKQWLKKAMSDVVRYRIKHTGNRKPQLVTTDFDVIEDMLVKDWTVPYSFEIRYKHLLVNRKDQEEDDEVIDNILLASPDREDDGSDEEEDNEDRNLDDQEEEEDTGRGRSSISNNFLQSNGCTKTSRFESLAPPRKRQKHSNTRQETPSGQHQIKQEHAQQQYRGNFGYGGQVPGYGPPMNPWGLPMSGYGGPDAFNNGFGGYVGNGGGGYNSYGAYGGYGGYGHPPHGQNVREGSQPPPHRGMPPSPSPRQVMIPAPSIPDLEHGPHGCHPKRGGTSPMANARSREAYGPPHGFAMQSYPGPYDGGRTRIKRESPGEERPNFNNDNEAIVNDAGYQDDDLDDEDAADAEVEVMELELKLAKLKAARLRERRKNN</sequence>
<keyword evidence="1" id="KW-0175">Coiled coil</keyword>
<organism evidence="3 4">
    <name type="scientific">Ampelomyces quisqualis</name>
    <name type="common">Powdery mildew agent</name>
    <dbReference type="NCBI Taxonomy" id="50730"/>
    <lineage>
        <taxon>Eukaryota</taxon>
        <taxon>Fungi</taxon>
        <taxon>Dikarya</taxon>
        <taxon>Ascomycota</taxon>
        <taxon>Pezizomycotina</taxon>
        <taxon>Dothideomycetes</taxon>
        <taxon>Pleosporomycetidae</taxon>
        <taxon>Pleosporales</taxon>
        <taxon>Pleosporineae</taxon>
        <taxon>Phaeosphaeriaceae</taxon>
        <taxon>Ampelomyces</taxon>
    </lineage>
</organism>
<name>A0A6A5QAV2_AMPQU</name>
<feature type="compositionally biased region" description="Acidic residues" evidence="2">
    <location>
        <begin position="618"/>
        <end position="628"/>
    </location>
</feature>
<evidence type="ECO:0000256" key="2">
    <source>
        <dbReference type="SAM" id="MobiDB-lite"/>
    </source>
</evidence>
<feature type="region of interest" description="Disordered" evidence="2">
    <location>
        <begin position="1"/>
        <end position="203"/>
    </location>
</feature>